<name>A0A6G3QXH0_9ACTN</name>
<accession>A0A6G3QXH0</accession>
<evidence type="ECO:0000313" key="1">
    <source>
        <dbReference type="EMBL" id="NEA88042.1"/>
    </source>
</evidence>
<proteinExistence type="predicted"/>
<comment type="caution">
    <text evidence="1">The sequence shown here is derived from an EMBL/GenBank/DDBJ whole genome shotgun (WGS) entry which is preliminary data.</text>
</comment>
<sequence>MSLARVVLTSGREVNLSELRLSSTYGGLLEGYPCKPLNDLWIKGLLRSAAQAFPGAPVHLVTPPREYPDQYAGAFGPVEVLPAVTCVGSFSSAALDPAHDRVLHRSRLTVVWFQPTSLLPSGCDADPRLRELPWERLAEDDEL</sequence>
<gene>
    <name evidence="1" type="ORF">G3I53_18875</name>
</gene>
<organism evidence="1">
    <name type="scientific">Streptomyces sp. SID14436</name>
    <dbReference type="NCBI Taxonomy" id="2706070"/>
    <lineage>
        <taxon>Bacteria</taxon>
        <taxon>Bacillati</taxon>
        <taxon>Actinomycetota</taxon>
        <taxon>Actinomycetes</taxon>
        <taxon>Kitasatosporales</taxon>
        <taxon>Streptomycetaceae</taxon>
        <taxon>Streptomyces</taxon>
    </lineage>
</organism>
<dbReference type="EMBL" id="JAAGMD010000538">
    <property type="protein sequence ID" value="NEA88042.1"/>
    <property type="molecule type" value="Genomic_DNA"/>
</dbReference>
<reference evidence="1" key="1">
    <citation type="submission" date="2020-01" db="EMBL/GenBank/DDBJ databases">
        <title>Insect and environment-associated Actinomycetes.</title>
        <authorList>
            <person name="Currrie C."/>
            <person name="Chevrette M."/>
            <person name="Carlson C."/>
            <person name="Stubbendieck R."/>
            <person name="Wendt-Pienkowski E."/>
        </authorList>
    </citation>
    <scope>NUCLEOTIDE SEQUENCE</scope>
    <source>
        <strain evidence="1">SID14436</strain>
    </source>
</reference>
<dbReference type="AlphaFoldDB" id="A0A6G3QXH0"/>
<dbReference type="RefSeq" id="WP_164334666.1">
    <property type="nucleotide sequence ID" value="NZ_JAAGMD010000538.1"/>
</dbReference>
<protein>
    <submittedName>
        <fullName evidence="1">Uncharacterized protein</fullName>
    </submittedName>
</protein>